<dbReference type="AlphaFoldDB" id="A0A068ULK2"/>
<reference evidence="3" key="1">
    <citation type="journal article" date="2014" name="Science">
        <title>The coffee genome provides insight into the convergent evolution of caffeine biosynthesis.</title>
        <authorList>
            <person name="Denoeud F."/>
            <person name="Carretero-Paulet L."/>
            <person name="Dereeper A."/>
            <person name="Droc G."/>
            <person name="Guyot R."/>
            <person name="Pietrella M."/>
            <person name="Zheng C."/>
            <person name="Alberti A."/>
            <person name="Anthony F."/>
            <person name="Aprea G."/>
            <person name="Aury J.M."/>
            <person name="Bento P."/>
            <person name="Bernard M."/>
            <person name="Bocs S."/>
            <person name="Campa C."/>
            <person name="Cenci A."/>
            <person name="Combes M.C."/>
            <person name="Crouzillat D."/>
            <person name="Da Silva C."/>
            <person name="Daddiego L."/>
            <person name="De Bellis F."/>
            <person name="Dussert S."/>
            <person name="Garsmeur O."/>
            <person name="Gayraud T."/>
            <person name="Guignon V."/>
            <person name="Jahn K."/>
            <person name="Jamilloux V."/>
            <person name="Joet T."/>
            <person name="Labadie K."/>
            <person name="Lan T."/>
            <person name="Leclercq J."/>
            <person name="Lepelley M."/>
            <person name="Leroy T."/>
            <person name="Li L.T."/>
            <person name="Librado P."/>
            <person name="Lopez L."/>
            <person name="Munoz A."/>
            <person name="Noel B."/>
            <person name="Pallavicini A."/>
            <person name="Perrotta G."/>
            <person name="Poncet V."/>
            <person name="Pot D."/>
            <person name="Priyono X."/>
            <person name="Rigoreau M."/>
            <person name="Rouard M."/>
            <person name="Rozas J."/>
            <person name="Tranchant-Dubreuil C."/>
            <person name="VanBuren R."/>
            <person name="Zhang Q."/>
            <person name="Andrade A.C."/>
            <person name="Argout X."/>
            <person name="Bertrand B."/>
            <person name="de Kochko A."/>
            <person name="Graziosi G."/>
            <person name="Henry R.J."/>
            <person name="Jayarama X."/>
            <person name="Ming R."/>
            <person name="Nagai C."/>
            <person name="Rounsley S."/>
            <person name="Sankoff D."/>
            <person name="Giuliano G."/>
            <person name="Albert V.A."/>
            <person name="Wincker P."/>
            <person name="Lashermes P."/>
        </authorList>
    </citation>
    <scope>NUCLEOTIDE SEQUENCE [LARGE SCALE GENOMIC DNA]</scope>
    <source>
        <strain evidence="3">cv. DH200-94</strain>
    </source>
</reference>
<dbReference type="PhylomeDB" id="A0A068ULK2"/>
<dbReference type="STRING" id="49390.A0A068ULK2"/>
<keyword evidence="1" id="KW-0732">Signal</keyword>
<dbReference type="OrthoDB" id="19039at2759"/>
<name>A0A068ULK2_COFCA</name>
<organism evidence="2 3">
    <name type="scientific">Coffea canephora</name>
    <name type="common">Robusta coffee</name>
    <dbReference type="NCBI Taxonomy" id="49390"/>
    <lineage>
        <taxon>Eukaryota</taxon>
        <taxon>Viridiplantae</taxon>
        <taxon>Streptophyta</taxon>
        <taxon>Embryophyta</taxon>
        <taxon>Tracheophyta</taxon>
        <taxon>Spermatophyta</taxon>
        <taxon>Magnoliopsida</taxon>
        <taxon>eudicotyledons</taxon>
        <taxon>Gunneridae</taxon>
        <taxon>Pentapetalae</taxon>
        <taxon>asterids</taxon>
        <taxon>lamiids</taxon>
        <taxon>Gentianales</taxon>
        <taxon>Rubiaceae</taxon>
        <taxon>Ixoroideae</taxon>
        <taxon>Gardenieae complex</taxon>
        <taxon>Bertiereae - Coffeeae clade</taxon>
        <taxon>Coffeeae</taxon>
        <taxon>Coffea</taxon>
    </lineage>
</organism>
<dbReference type="Proteomes" id="UP000295252">
    <property type="component" value="Chromosome IV"/>
</dbReference>
<gene>
    <name evidence="2" type="ORF">GSCOC_T00028777001</name>
</gene>
<feature type="chain" id="PRO_5001655018" evidence="1">
    <location>
        <begin position="20"/>
        <end position="161"/>
    </location>
</feature>
<dbReference type="Gramene" id="CDP09420">
    <property type="protein sequence ID" value="CDP09420"/>
    <property type="gene ID" value="GSCOC_T00028777001"/>
</dbReference>
<keyword evidence="3" id="KW-1185">Reference proteome</keyword>
<protein>
    <submittedName>
        <fullName evidence="2">Uncharacterized protein</fullName>
    </submittedName>
</protein>
<accession>A0A068ULK2</accession>
<evidence type="ECO:0000313" key="2">
    <source>
        <dbReference type="EMBL" id="CDP09420.1"/>
    </source>
</evidence>
<dbReference type="InParanoid" id="A0A068ULK2"/>
<feature type="signal peptide" evidence="1">
    <location>
        <begin position="1"/>
        <end position="19"/>
    </location>
</feature>
<proteinExistence type="predicted"/>
<dbReference type="EMBL" id="HG739122">
    <property type="protein sequence ID" value="CDP09420.1"/>
    <property type="molecule type" value="Genomic_DNA"/>
</dbReference>
<evidence type="ECO:0000313" key="3">
    <source>
        <dbReference type="Proteomes" id="UP000295252"/>
    </source>
</evidence>
<sequence>MTLVLLTFMQFHVFQLSNQDSCSLPPSHSLALPASRNPFSLLSIGYSFSGQLTNNSTEVWVHIDTLSAMNGISRFCENDYPWRYSKEEGILLDQLQKRNFTYLVNEHSNITGFRCLSSIHGFSTAKLRIGFPPISLAKEPKVYIHGNVENSEMLLRQWPGC</sequence>
<evidence type="ECO:0000256" key="1">
    <source>
        <dbReference type="SAM" id="SignalP"/>
    </source>
</evidence>